<dbReference type="SUPFAM" id="SSF52540">
    <property type="entry name" value="P-loop containing nucleoside triphosphate hydrolases"/>
    <property type="match status" value="1"/>
</dbReference>
<accession>A0ABD0X6F4</accession>
<dbReference type="Pfam" id="PF00619">
    <property type="entry name" value="CARD"/>
    <property type="match status" value="1"/>
</dbReference>
<dbReference type="SUPFAM" id="SSF47986">
    <property type="entry name" value="DEATH domain"/>
    <property type="match status" value="1"/>
</dbReference>
<evidence type="ECO:0000313" key="3">
    <source>
        <dbReference type="EMBL" id="KAL0993422.1"/>
    </source>
</evidence>
<sequence length="837" mass="95592">MIQVEANMTNDLYIAEIEFITVKDWEEELSSIFISRSFEEGRDEDKEGDDDDDDENDDEEDEKITALYGKDGRGKNIKELMEKKHFKEIPEFYSSRKKLFFCHTDEELSEKITSFTRSDTQSATCTFKQHYWPLVKCITIKVPNCNELLEHVVLVDLPGNGDCNKGRDEMWKSFVGNCSAVWIVSDISRATSEKESWEILDSTARLLGPGGECRRIGFICTKTDDIGDNQNVDAHTWILNRNKATKIKVTEKFNKNKEVKKHFSGEKNFFQVFTVSSKEYKKRKHLEKSETEIPHLQEFLRNLNDHRTRTSDYISGACGILSLIQGAKSSDMTDSKEKVWRVLEKRLQDKLKSIEESIEEPYQVFDRCLLQGVQQSEESCEKLINKVIEPKGKKGGGFHKVLKSLCKNYGVYKQKGKKNRRKEINLNETLVSCMRSCIDEEFKNFFPNDKCGPIREQVENFTLDTKSLVVAHPSVSLHLEFLKTEERELKAKLVCDLREKKKKIYFTLTESVMDSMHSCYRRASAHTGKDTLKRMKDEIRHHVKTENIFQKAKDDMLKSLTNLKDHILNELKRKLQESIEISLKKPNSSFLPDVTKEYNNIQKLKVCSIILPLPPILDLHPNPTGFQFQLLEENRNVQTQQMQLQAQQPCLSIPIPMYQPYFQPKEETLVKIVGPADLNSSNMQLKPTSLDKGSNDHRDLACLVPTGPTDAASGSGALSVHPHTPEPALLPTEDGGPKTILNQLSDAAFVDKHRGAIIQRVKMVEKIADDLFLDDMIKDETYAKISEVSTTQEKMTTLLEAVHAGGTIVTSAFFKALQIYESPLVQDLGNVLTKEIA</sequence>
<dbReference type="InterPro" id="IPR027417">
    <property type="entry name" value="P-loop_NTPase"/>
</dbReference>
<dbReference type="Gene3D" id="1.10.533.10">
    <property type="entry name" value="Death Domain, Fas"/>
    <property type="match status" value="1"/>
</dbReference>
<feature type="region of interest" description="Disordered" evidence="1">
    <location>
        <begin position="39"/>
        <end position="62"/>
    </location>
</feature>
<dbReference type="InterPro" id="IPR011029">
    <property type="entry name" value="DEATH-like_dom_sf"/>
</dbReference>
<evidence type="ECO:0000256" key="1">
    <source>
        <dbReference type="SAM" id="MobiDB-lite"/>
    </source>
</evidence>
<dbReference type="PANTHER" id="PTHR47308">
    <property type="entry name" value="NUCLEAR GTPASE SLIP-GC"/>
    <property type="match status" value="1"/>
</dbReference>
<organism evidence="3 4">
    <name type="scientific">Umbra pygmaea</name>
    <name type="common">Eastern mudminnow</name>
    <dbReference type="NCBI Taxonomy" id="75934"/>
    <lineage>
        <taxon>Eukaryota</taxon>
        <taxon>Metazoa</taxon>
        <taxon>Chordata</taxon>
        <taxon>Craniata</taxon>
        <taxon>Vertebrata</taxon>
        <taxon>Euteleostomi</taxon>
        <taxon>Actinopterygii</taxon>
        <taxon>Neopterygii</taxon>
        <taxon>Teleostei</taxon>
        <taxon>Protacanthopterygii</taxon>
        <taxon>Esociformes</taxon>
        <taxon>Umbridae</taxon>
        <taxon>Umbra</taxon>
    </lineage>
</organism>
<evidence type="ECO:0000259" key="2">
    <source>
        <dbReference type="PROSITE" id="PS50209"/>
    </source>
</evidence>
<feature type="compositionally biased region" description="Acidic residues" evidence="1">
    <location>
        <begin position="46"/>
        <end position="62"/>
    </location>
</feature>
<reference evidence="3 4" key="1">
    <citation type="submission" date="2024-06" db="EMBL/GenBank/DDBJ databases">
        <authorList>
            <person name="Pan Q."/>
            <person name="Wen M."/>
            <person name="Jouanno E."/>
            <person name="Zahm M."/>
            <person name="Klopp C."/>
            <person name="Cabau C."/>
            <person name="Louis A."/>
            <person name="Berthelot C."/>
            <person name="Parey E."/>
            <person name="Roest Crollius H."/>
            <person name="Montfort J."/>
            <person name="Robinson-Rechavi M."/>
            <person name="Bouchez O."/>
            <person name="Lampietro C."/>
            <person name="Lopez Roques C."/>
            <person name="Donnadieu C."/>
            <person name="Postlethwait J."/>
            <person name="Bobe J."/>
            <person name="Verreycken H."/>
            <person name="Guiguen Y."/>
        </authorList>
    </citation>
    <scope>NUCLEOTIDE SEQUENCE [LARGE SCALE GENOMIC DNA]</scope>
    <source>
        <strain evidence="3">Up_M1</strain>
        <tissue evidence="3">Testis</tissue>
    </source>
</reference>
<dbReference type="AlphaFoldDB" id="A0ABD0X6F4"/>
<feature type="domain" description="CARD" evidence="2">
    <location>
        <begin position="742"/>
        <end position="832"/>
    </location>
</feature>
<name>A0ABD0X6F4_UMBPY</name>
<gene>
    <name evidence="3" type="ORF">UPYG_G00107650</name>
</gene>
<dbReference type="InterPro" id="IPR001315">
    <property type="entry name" value="CARD"/>
</dbReference>
<dbReference type="PANTHER" id="PTHR47308:SF1">
    <property type="entry name" value="NUCLEAR GTPASE SLIP-GC"/>
    <property type="match status" value="1"/>
</dbReference>
<evidence type="ECO:0000313" key="4">
    <source>
        <dbReference type="Proteomes" id="UP001557470"/>
    </source>
</evidence>
<dbReference type="Proteomes" id="UP001557470">
    <property type="component" value="Unassembled WGS sequence"/>
</dbReference>
<dbReference type="PROSITE" id="PS50209">
    <property type="entry name" value="CARD"/>
    <property type="match status" value="1"/>
</dbReference>
<keyword evidence="4" id="KW-1185">Reference proteome</keyword>
<dbReference type="Gene3D" id="3.40.50.300">
    <property type="entry name" value="P-loop containing nucleotide triphosphate hydrolases"/>
    <property type="match status" value="1"/>
</dbReference>
<proteinExistence type="predicted"/>
<protein>
    <recommendedName>
        <fullName evidence="2">CARD domain-containing protein</fullName>
    </recommendedName>
</protein>
<dbReference type="EMBL" id="JAGEUA010000003">
    <property type="protein sequence ID" value="KAL0993422.1"/>
    <property type="molecule type" value="Genomic_DNA"/>
</dbReference>
<dbReference type="InterPro" id="IPR053082">
    <property type="entry name" value="Nuclear_GTPase_SLIP-GC"/>
</dbReference>
<comment type="caution">
    <text evidence="3">The sequence shown here is derived from an EMBL/GenBank/DDBJ whole genome shotgun (WGS) entry which is preliminary data.</text>
</comment>